<accession>A0A370E152</accession>
<proteinExistence type="predicted"/>
<dbReference type="Pfam" id="PF06995">
    <property type="entry name" value="Phage_P2_GpU"/>
    <property type="match status" value="1"/>
</dbReference>
<dbReference type="PIRSF" id="PIRSF029208">
    <property type="entry name" value="Phage_tail_GPU"/>
    <property type="match status" value="1"/>
</dbReference>
<evidence type="ECO:0000313" key="1">
    <source>
        <dbReference type="EMBL" id="RDH91917.1"/>
    </source>
</evidence>
<dbReference type="AlphaFoldDB" id="A0A370E152"/>
<name>A0A370E152_9GAMM</name>
<dbReference type="Proteomes" id="UP000255508">
    <property type="component" value="Unassembled WGS sequence"/>
</dbReference>
<dbReference type="EMBL" id="QFXD01000091">
    <property type="protein sequence ID" value="RDH91917.1"/>
    <property type="molecule type" value="Genomic_DNA"/>
</dbReference>
<reference evidence="1 2" key="1">
    <citation type="journal article" date="2018" name="ISME J.">
        <title>Endosymbiont genomes yield clues of tubeworm success.</title>
        <authorList>
            <person name="Li Y."/>
            <person name="Liles M.R."/>
            <person name="Halanych K.M."/>
        </authorList>
    </citation>
    <scope>NUCLEOTIDE SEQUENCE [LARGE SCALE GENOMIC DNA]</scope>
    <source>
        <strain evidence="1">A1422</strain>
    </source>
</reference>
<dbReference type="InterPro" id="IPR009734">
    <property type="entry name" value="Myoviridae_GpU"/>
</dbReference>
<gene>
    <name evidence="1" type="ORF">DIZ79_04835</name>
</gene>
<dbReference type="InterPro" id="IPR016912">
    <property type="entry name" value="Phage_P2_GpU"/>
</dbReference>
<comment type="caution">
    <text evidence="1">The sequence shown here is derived from an EMBL/GenBank/DDBJ whole genome shotgun (WGS) entry which is preliminary data.</text>
</comment>
<evidence type="ECO:0000313" key="2">
    <source>
        <dbReference type="Proteomes" id="UP000255508"/>
    </source>
</evidence>
<protein>
    <submittedName>
        <fullName evidence="1">Phage tail protein</fullName>
    </submittedName>
</protein>
<sequence>MTSSYMMALGEYRFSIDTAAYQQLQRTTEYRWQSQARVGRLPAQQYAGPGSDSITLNGVIHPYYKGGLKQLDAMRAEAGKGRPLHLTDGLGHPWQQWVITHIEETQDTLFKDGTPRKITFRIQLTRYGEDF</sequence>
<organism evidence="1 2">
    <name type="scientific">endosymbiont of Lamellibrachia luymesi</name>
    <dbReference type="NCBI Taxonomy" id="2200907"/>
    <lineage>
        <taxon>Bacteria</taxon>
        <taxon>Pseudomonadati</taxon>
        <taxon>Pseudomonadota</taxon>
        <taxon>Gammaproteobacteria</taxon>
        <taxon>sulfur-oxidizing symbionts</taxon>
    </lineage>
</organism>